<evidence type="ECO:0000256" key="16">
    <source>
        <dbReference type="NCBIfam" id="TIGR01389"/>
    </source>
</evidence>
<dbReference type="SMART" id="SM00956">
    <property type="entry name" value="RQC"/>
    <property type="match status" value="1"/>
</dbReference>
<comment type="cofactor">
    <cofactor evidence="2">
        <name>Zn(2+)</name>
        <dbReference type="ChEBI" id="CHEBI:29105"/>
    </cofactor>
</comment>
<dbReference type="PANTHER" id="PTHR13710">
    <property type="entry name" value="DNA HELICASE RECQ FAMILY MEMBER"/>
    <property type="match status" value="1"/>
</dbReference>
<dbReference type="EMBL" id="CP060637">
    <property type="protein sequence ID" value="QNM15574.1"/>
    <property type="molecule type" value="Genomic_DNA"/>
</dbReference>
<dbReference type="GO" id="GO:0009432">
    <property type="term" value="P:SOS response"/>
    <property type="evidence" value="ECO:0007669"/>
    <property type="project" value="UniProtKB-UniRule"/>
</dbReference>
<feature type="domain" description="HRDC" evidence="17">
    <location>
        <begin position="524"/>
        <end position="604"/>
    </location>
</feature>
<dbReference type="InterPro" id="IPR044876">
    <property type="entry name" value="HRDC_dom_sf"/>
</dbReference>
<evidence type="ECO:0000256" key="2">
    <source>
        <dbReference type="ARBA" id="ARBA00001947"/>
    </source>
</evidence>
<dbReference type="InterPro" id="IPR011545">
    <property type="entry name" value="DEAD/DEAH_box_helicase_dom"/>
</dbReference>
<evidence type="ECO:0000259" key="19">
    <source>
        <dbReference type="PROSITE" id="PS51194"/>
    </source>
</evidence>
<dbReference type="PANTHER" id="PTHR13710:SF105">
    <property type="entry name" value="ATP-DEPENDENT DNA HELICASE Q1"/>
    <property type="match status" value="1"/>
</dbReference>
<dbReference type="InterPro" id="IPR032284">
    <property type="entry name" value="RecQ_Zn-bd"/>
</dbReference>
<keyword evidence="6" id="KW-0227">DNA damage</keyword>
<comment type="similarity">
    <text evidence="3">Belongs to the helicase family. RecQ subfamily.</text>
</comment>
<proteinExistence type="inferred from homology"/>
<evidence type="ECO:0000313" key="21">
    <source>
        <dbReference type="Proteomes" id="UP000515913"/>
    </source>
</evidence>
<dbReference type="AlphaFoldDB" id="A0A7G9GXP2"/>
<keyword evidence="12" id="KW-0233">DNA recombination</keyword>
<dbReference type="EC" id="5.6.2.4" evidence="16"/>
<dbReference type="Pfam" id="PF00271">
    <property type="entry name" value="Helicase_C"/>
    <property type="match status" value="1"/>
</dbReference>
<dbReference type="GO" id="GO:0016787">
    <property type="term" value="F:hydrolase activity"/>
    <property type="evidence" value="ECO:0007669"/>
    <property type="project" value="UniProtKB-KW"/>
</dbReference>
<dbReference type="InterPro" id="IPR001650">
    <property type="entry name" value="Helicase_C-like"/>
</dbReference>
<feature type="domain" description="Helicase C-terminal" evidence="19">
    <location>
        <begin position="209"/>
        <end position="373"/>
    </location>
</feature>
<evidence type="ECO:0000256" key="4">
    <source>
        <dbReference type="ARBA" id="ARBA00022723"/>
    </source>
</evidence>
<accession>A0A7G9GXP2</accession>
<dbReference type="InterPro" id="IPR036390">
    <property type="entry name" value="WH_DNA-bd_sf"/>
</dbReference>
<name>A0A7G9GXP2_9FUSO</name>
<evidence type="ECO:0000256" key="6">
    <source>
        <dbReference type="ARBA" id="ARBA00022763"/>
    </source>
</evidence>
<evidence type="ECO:0000256" key="7">
    <source>
        <dbReference type="ARBA" id="ARBA00022801"/>
    </source>
</evidence>
<dbReference type="PROSITE" id="PS51192">
    <property type="entry name" value="HELICASE_ATP_BIND_1"/>
    <property type="match status" value="1"/>
</dbReference>
<dbReference type="GO" id="GO:0006281">
    <property type="term" value="P:DNA repair"/>
    <property type="evidence" value="ECO:0007669"/>
    <property type="project" value="UniProtKB-KW"/>
</dbReference>
<evidence type="ECO:0000256" key="15">
    <source>
        <dbReference type="ARBA" id="ARBA00034617"/>
    </source>
</evidence>
<protein>
    <recommendedName>
        <fullName evidence="16">DNA helicase RecQ</fullName>
        <ecNumber evidence="16">5.6.2.4</ecNumber>
    </recommendedName>
</protein>
<dbReference type="GO" id="GO:0043138">
    <property type="term" value="F:3'-5' DNA helicase activity"/>
    <property type="evidence" value="ECO:0007669"/>
    <property type="project" value="UniProtKB-EC"/>
</dbReference>
<dbReference type="GO" id="GO:0005737">
    <property type="term" value="C:cytoplasm"/>
    <property type="evidence" value="ECO:0007669"/>
    <property type="project" value="TreeGrafter"/>
</dbReference>
<dbReference type="SMART" id="SM00487">
    <property type="entry name" value="DEXDc"/>
    <property type="match status" value="1"/>
</dbReference>
<dbReference type="PROSITE" id="PS50967">
    <property type="entry name" value="HRDC"/>
    <property type="match status" value="1"/>
</dbReference>
<dbReference type="GO" id="GO:0046872">
    <property type="term" value="F:metal ion binding"/>
    <property type="evidence" value="ECO:0007669"/>
    <property type="project" value="UniProtKB-KW"/>
</dbReference>
<dbReference type="SMART" id="SM00490">
    <property type="entry name" value="HELICc"/>
    <property type="match status" value="1"/>
</dbReference>
<evidence type="ECO:0000256" key="13">
    <source>
        <dbReference type="ARBA" id="ARBA00023204"/>
    </source>
</evidence>
<keyword evidence="8 20" id="KW-0347">Helicase</keyword>
<dbReference type="FunFam" id="3.40.50.300:FF:000296">
    <property type="entry name" value="ATP-dependent DNA helicase RecQ"/>
    <property type="match status" value="1"/>
</dbReference>
<dbReference type="KEGG" id="fho:H9Q81_01660"/>
<dbReference type="NCBIfam" id="TIGR00614">
    <property type="entry name" value="recQ_fam"/>
    <property type="match status" value="1"/>
</dbReference>
<evidence type="ECO:0000259" key="17">
    <source>
        <dbReference type="PROSITE" id="PS50967"/>
    </source>
</evidence>
<dbReference type="SUPFAM" id="SSF46785">
    <property type="entry name" value="Winged helix' DNA-binding domain"/>
    <property type="match status" value="1"/>
</dbReference>
<gene>
    <name evidence="20" type="primary">recQ</name>
    <name evidence="20" type="ORF">H9Q81_01660</name>
</gene>
<keyword evidence="9" id="KW-0862">Zinc</keyword>
<evidence type="ECO:0000256" key="9">
    <source>
        <dbReference type="ARBA" id="ARBA00022833"/>
    </source>
</evidence>
<dbReference type="GO" id="GO:0009378">
    <property type="term" value="F:four-way junction helicase activity"/>
    <property type="evidence" value="ECO:0007669"/>
    <property type="project" value="TreeGrafter"/>
</dbReference>
<dbReference type="InterPro" id="IPR010997">
    <property type="entry name" value="HRDC-like_sf"/>
</dbReference>
<organism evidence="20 21">
    <name type="scientific">Fusobacterium hominis</name>
    <dbReference type="NCBI Taxonomy" id="2764326"/>
    <lineage>
        <taxon>Bacteria</taxon>
        <taxon>Fusobacteriati</taxon>
        <taxon>Fusobacteriota</taxon>
        <taxon>Fusobacteriia</taxon>
        <taxon>Fusobacteriales</taxon>
        <taxon>Fusobacteriaceae</taxon>
        <taxon>Fusobacterium</taxon>
    </lineage>
</organism>
<sequence length="640" mass="73885">MRREARKLLKNIYGYDNFRKGQEIIIDSVLKKKDTLGILSTGGGKSICYQIPALLFDGLTIVISPLISLMKDQVDSLRLLGVKSVCLNSSISKSEYLDNVTRIKRGEAKLIYVSPEKLGTESFINFISRFKISMVAVDEAHCISQWGHDFRKSYLEIPNFIKALKQQVQVIALTATATKKVREDIVDKLEMTDPLIYVDSFDRDNIFFKVEKYKGDSEEQESFAQNKIASYIRQHGKKSGIIYAATRNEVDSLYSYLSDVKKMSVGKYHAGMSEEERKENQEKFLKDEIQVMIATNAFGMGIDKSNVRFVIHRNIPKDIESYYQEAGRAGRDGGQSEALLLFFESDVSIQEFLIDNNLETSDELKIEKKKKLDAMVDYAYLESCYREYILKYFGEKRIKNYCGNCGNCKTLKNVQDLTTEAQKVLSCVGRAKEQIGVSTLVNILYGRKDTKMERKGYQNLSTFAIMNNKEVEWIEEFVNFLLSEGYIEHSAGSFPVIRLNSRSRLVLDNKITVYRRHDEQVSYDYYDDPLFEGLNNLRHQIAKEEKVPPYVVFSDVTLIEMAELKPRTRWEMLKIRGVGNQKFKNYGEMFLNFINSYLGDNIESYGLFDDTLKIETLKDRLKINIQSEDLKRILFDIFLK</sequence>
<dbReference type="Pfam" id="PF09382">
    <property type="entry name" value="RQC"/>
    <property type="match status" value="1"/>
</dbReference>
<evidence type="ECO:0000256" key="3">
    <source>
        <dbReference type="ARBA" id="ARBA00005446"/>
    </source>
</evidence>
<dbReference type="SMART" id="SM00341">
    <property type="entry name" value="HRDC"/>
    <property type="match status" value="1"/>
</dbReference>
<comment type="catalytic activity">
    <reaction evidence="15">
        <text>Couples ATP hydrolysis with the unwinding of duplex DNA by translocating in the 3'-5' direction.</text>
        <dbReference type="EC" id="5.6.2.4"/>
    </reaction>
</comment>
<dbReference type="InterPro" id="IPR004589">
    <property type="entry name" value="DNA_helicase_ATP-dep_RecQ"/>
</dbReference>
<dbReference type="GO" id="GO:0043590">
    <property type="term" value="C:bacterial nucleoid"/>
    <property type="evidence" value="ECO:0007669"/>
    <property type="project" value="TreeGrafter"/>
</dbReference>
<keyword evidence="10" id="KW-0067">ATP-binding</keyword>
<dbReference type="InterPro" id="IPR006293">
    <property type="entry name" value="DNA_helicase_ATP-dep_RecQ_bac"/>
</dbReference>
<keyword evidence="7 20" id="KW-0378">Hydrolase</keyword>
<dbReference type="InterPro" id="IPR002121">
    <property type="entry name" value="HRDC_dom"/>
</dbReference>
<dbReference type="InterPro" id="IPR014001">
    <property type="entry name" value="Helicase_ATP-bd"/>
</dbReference>
<dbReference type="Pfam" id="PF00570">
    <property type="entry name" value="HRDC"/>
    <property type="match status" value="1"/>
</dbReference>
<dbReference type="GO" id="GO:0005524">
    <property type="term" value="F:ATP binding"/>
    <property type="evidence" value="ECO:0007669"/>
    <property type="project" value="UniProtKB-KW"/>
</dbReference>
<feature type="domain" description="Helicase ATP-binding" evidence="18">
    <location>
        <begin position="26"/>
        <end position="195"/>
    </location>
</feature>
<keyword evidence="13" id="KW-0234">DNA repair</keyword>
<dbReference type="Pfam" id="PF16124">
    <property type="entry name" value="RecQ_Zn_bind"/>
    <property type="match status" value="1"/>
</dbReference>
<evidence type="ECO:0000256" key="1">
    <source>
        <dbReference type="ARBA" id="ARBA00001946"/>
    </source>
</evidence>
<dbReference type="SUPFAM" id="SSF52540">
    <property type="entry name" value="P-loop containing nucleoside triphosphate hydrolases"/>
    <property type="match status" value="1"/>
</dbReference>
<evidence type="ECO:0000256" key="11">
    <source>
        <dbReference type="ARBA" id="ARBA00023125"/>
    </source>
</evidence>
<evidence type="ECO:0000256" key="14">
    <source>
        <dbReference type="ARBA" id="ARBA00023235"/>
    </source>
</evidence>
<dbReference type="GO" id="GO:0030894">
    <property type="term" value="C:replisome"/>
    <property type="evidence" value="ECO:0007669"/>
    <property type="project" value="TreeGrafter"/>
</dbReference>
<dbReference type="GO" id="GO:0003677">
    <property type="term" value="F:DNA binding"/>
    <property type="evidence" value="ECO:0007669"/>
    <property type="project" value="UniProtKB-KW"/>
</dbReference>
<dbReference type="RefSeq" id="WP_187423016.1">
    <property type="nucleotide sequence ID" value="NZ_CP060637.1"/>
</dbReference>
<dbReference type="CDD" id="cd17920">
    <property type="entry name" value="DEXHc_RecQ"/>
    <property type="match status" value="1"/>
</dbReference>
<dbReference type="Pfam" id="PF00270">
    <property type="entry name" value="DEAD"/>
    <property type="match status" value="1"/>
</dbReference>
<dbReference type="InterPro" id="IPR036388">
    <property type="entry name" value="WH-like_DNA-bd_sf"/>
</dbReference>
<evidence type="ECO:0000256" key="5">
    <source>
        <dbReference type="ARBA" id="ARBA00022741"/>
    </source>
</evidence>
<evidence type="ECO:0000256" key="10">
    <source>
        <dbReference type="ARBA" id="ARBA00022840"/>
    </source>
</evidence>
<evidence type="ECO:0000256" key="8">
    <source>
        <dbReference type="ARBA" id="ARBA00022806"/>
    </source>
</evidence>
<dbReference type="PROSITE" id="PS51194">
    <property type="entry name" value="HELICASE_CTER"/>
    <property type="match status" value="1"/>
</dbReference>
<keyword evidence="4" id="KW-0479">Metal-binding</keyword>
<keyword evidence="21" id="KW-1185">Reference proteome</keyword>
<reference evidence="20 21" key="1">
    <citation type="submission" date="2020-08" db="EMBL/GenBank/DDBJ databases">
        <authorList>
            <person name="Liu C."/>
            <person name="Sun Q."/>
        </authorList>
    </citation>
    <scope>NUCLEOTIDE SEQUENCE [LARGE SCALE GENOMIC DNA]</scope>
    <source>
        <strain evidence="20 21">NSJ-57</strain>
    </source>
</reference>
<dbReference type="SUPFAM" id="SSF47819">
    <property type="entry name" value="HRDC-like"/>
    <property type="match status" value="1"/>
</dbReference>
<keyword evidence="11" id="KW-0238">DNA-binding</keyword>
<keyword evidence="14" id="KW-0413">Isomerase</keyword>
<keyword evidence="5" id="KW-0547">Nucleotide-binding</keyword>
<dbReference type="Gene3D" id="1.10.10.10">
    <property type="entry name" value="Winged helix-like DNA-binding domain superfamily/Winged helix DNA-binding domain"/>
    <property type="match status" value="1"/>
</dbReference>
<dbReference type="Proteomes" id="UP000515913">
    <property type="component" value="Chromosome"/>
</dbReference>
<evidence type="ECO:0000313" key="20">
    <source>
        <dbReference type="EMBL" id="QNM15574.1"/>
    </source>
</evidence>
<dbReference type="Gene3D" id="3.40.50.300">
    <property type="entry name" value="P-loop containing nucleotide triphosphate hydrolases"/>
    <property type="match status" value="2"/>
</dbReference>
<dbReference type="GO" id="GO:0006260">
    <property type="term" value="P:DNA replication"/>
    <property type="evidence" value="ECO:0007669"/>
    <property type="project" value="InterPro"/>
</dbReference>
<dbReference type="GO" id="GO:0006310">
    <property type="term" value="P:DNA recombination"/>
    <property type="evidence" value="ECO:0007669"/>
    <property type="project" value="UniProtKB-UniRule"/>
</dbReference>
<dbReference type="InterPro" id="IPR018982">
    <property type="entry name" value="RQC_domain"/>
</dbReference>
<dbReference type="NCBIfam" id="TIGR01389">
    <property type="entry name" value="recQ"/>
    <property type="match status" value="1"/>
</dbReference>
<dbReference type="InterPro" id="IPR027417">
    <property type="entry name" value="P-loop_NTPase"/>
</dbReference>
<dbReference type="Gene3D" id="1.10.150.80">
    <property type="entry name" value="HRDC domain"/>
    <property type="match status" value="1"/>
</dbReference>
<comment type="cofactor">
    <cofactor evidence="1">
        <name>Mg(2+)</name>
        <dbReference type="ChEBI" id="CHEBI:18420"/>
    </cofactor>
</comment>
<evidence type="ECO:0000259" key="18">
    <source>
        <dbReference type="PROSITE" id="PS51192"/>
    </source>
</evidence>
<evidence type="ECO:0000256" key="12">
    <source>
        <dbReference type="ARBA" id="ARBA00023172"/>
    </source>
</evidence>